<dbReference type="Pfam" id="PF01663">
    <property type="entry name" value="Phosphodiest"/>
    <property type="match status" value="1"/>
</dbReference>
<dbReference type="SUPFAM" id="SSF53649">
    <property type="entry name" value="Alkaline phosphatase-like"/>
    <property type="match status" value="1"/>
</dbReference>
<proteinExistence type="predicted"/>
<gene>
    <name evidence="1" type="ORF">SAMN02910291_01655</name>
</gene>
<protein>
    <submittedName>
        <fullName evidence="1">Type I phosphodiesterase / nucleotide pyrophosphatase</fullName>
    </submittedName>
</protein>
<dbReference type="Gene3D" id="3.40.720.10">
    <property type="entry name" value="Alkaline Phosphatase, subunit A"/>
    <property type="match status" value="1"/>
</dbReference>
<dbReference type="Proteomes" id="UP000182680">
    <property type="component" value="Unassembled WGS sequence"/>
</dbReference>
<accession>A0AA94HT31</accession>
<sequence length="261" mass="28388">MKRVAFVLLDGLTAATARRCLSYPQALEEAGLARYAELVAPLPPLSRPAYATLLCGIPPAQSGILHNDDARLCPAPTICSRLRDAGRITAAAAYHWMSELCNIAPFDAARDRLTQAPGMPIAHGLFYSNDAYPDDELFRDAASLCRRFSPDLLLVHSMGIDHAGHCHGADSRAYRDAARHADGLLARWLPIWEKQGYSALVTSDHGMGDDHGHNDNTEATRRVPLWLMGRAWDGLPMPDAQTQLAGLVLQALGLPQESHPA</sequence>
<dbReference type="RefSeq" id="WP_072311912.1">
    <property type="nucleotide sequence ID" value="NZ_FPIW01000027.1"/>
</dbReference>
<dbReference type="EMBL" id="FPIW01000027">
    <property type="protein sequence ID" value="SFW51686.1"/>
    <property type="molecule type" value="Genomic_DNA"/>
</dbReference>
<dbReference type="AlphaFoldDB" id="A0AA94HT31"/>
<reference evidence="2" key="1">
    <citation type="submission" date="2016-11" db="EMBL/GenBank/DDBJ databases">
        <authorList>
            <person name="Jaros S."/>
            <person name="Januszkiewicz K."/>
            <person name="Wedrychowicz H."/>
        </authorList>
    </citation>
    <scope>NUCLEOTIDE SEQUENCE [LARGE SCALE GENOMIC DNA]</scope>
    <source>
        <strain evidence="2">DSM 7057</strain>
    </source>
</reference>
<name>A0AA94HT31_DESDE</name>
<comment type="caution">
    <text evidence="1">The sequence shown here is derived from an EMBL/GenBank/DDBJ whole genome shotgun (WGS) entry which is preliminary data.</text>
</comment>
<dbReference type="InterPro" id="IPR002591">
    <property type="entry name" value="Phosphodiest/P_Trfase"/>
</dbReference>
<dbReference type="InterPro" id="IPR017850">
    <property type="entry name" value="Alkaline_phosphatase_core_sf"/>
</dbReference>
<evidence type="ECO:0000313" key="1">
    <source>
        <dbReference type="EMBL" id="SFW51686.1"/>
    </source>
</evidence>
<evidence type="ECO:0000313" key="2">
    <source>
        <dbReference type="Proteomes" id="UP000182680"/>
    </source>
</evidence>
<organism evidence="1 2">
    <name type="scientific">Desulfovibrio desulfuricans</name>
    <dbReference type="NCBI Taxonomy" id="876"/>
    <lineage>
        <taxon>Bacteria</taxon>
        <taxon>Pseudomonadati</taxon>
        <taxon>Thermodesulfobacteriota</taxon>
        <taxon>Desulfovibrionia</taxon>
        <taxon>Desulfovibrionales</taxon>
        <taxon>Desulfovibrionaceae</taxon>
        <taxon>Desulfovibrio</taxon>
    </lineage>
</organism>